<name>A0A0G0HDQ8_9BACT</name>
<gene>
    <name evidence="1" type="ORF">US54_C0060G0006</name>
</gene>
<evidence type="ECO:0000313" key="2">
    <source>
        <dbReference type="Proteomes" id="UP000034471"/>
    </source>
</evidence>
<organism evidence="1 2">
    <name type="scientific">Candidatus Roizmanbacteria bacterium GW2011_GWA2_37_7</name>
    <dbReference type="NCBI Taxonomy" id="1618481"/>
    <lineage>
        <taxon>Bacteria</taxon>
        <taxon>Candidatus Roizmaniibacteriota</taxon>
    </lineage>
</organism>
<protein>
    <submittedName>
        <fullName evidence="1">Uncharacterized protein</fullName>
    </submittedName>
</protein>
<dbReference type="STRING" id="1618481.US54_C0060G0006"/>
<proteinExistence type="predicted"/>
<accession>A0A0G0HDQ8</accession>
<evidence type="ECO:0000313" key="1">
    <source>
        <dbReference type="EMBL" id="KKQ36660.1"/>
    </source>
</evidence>
<sequence>MLNTNLIQNKIDYIQKDLAQLASYKNMSYDIFMNDYIAKFLRKENPASQ</sequence>
<dbReference type="AlphaFoldDB" id="A0A0G0HDQ8"/>
<comment type="caution">
    <text evidence="1">The sequence shown here is derived from an EMBL/GenBank/DDBJ whole genome shotgun (WGS) entry which is preliminary data.</text>
</comment>
<dbReference type="EMBL" id="LBTJ01000060">
    <property type="protein sequence ID" value="KKQ36660.1"/>
    <property type="molecule type" value="Genomic_DNA"/>
</dbReference>
<dbReference type="Proteomes" id="UP000034471">
    <property type="component" value="Unassembled WGS sequence"/>
</dbReference>
<reference evidence="1 2" key="1">
    <citation type="journal article" date="2015" name="Nature">
        <title>rRNA introns, odd ribosomes, and small enigmatic genomes across a large radiation of phyla.</title>
        <authorList>
            <person name="Brown C.T."/>
            <person name="Hug L.A."/>
            <person name="Thomas B.C."/>
            <person name="Sharon I."/>
            <person name="Castelle C.J."/>
            <person name="Singh A."/>
            <person name="Wilkins M.J."/>
            <person name="Williams K.H."/>
            <person name="Banfield J.F."/>
        </authorList>
    </citation>
    <scope>NUCLEOTIDE SEQUENCE [LARGE SCALE GENOMIC DNA]</scope>
</reference>